<name>A0AAD9RG02_9HYME</name>
<dbReference type="Proteomes" id="UP001258017">
    <property type="component" value="Unassembled WGS sequence"/>
</dbReference>
<feature type="compositionally biased region" description="Basic and acidic residues" evidence="1">
    <location>
        <begin position="825"/>
        <end position="835"/>
    </location>
</feature>
<feature type="compositionally biased region" description="Polar residues" evidence="1">
    <location>
        <begin position="849"/>
        <end position="861"/>
    </location>
</feature>
<feature type="region of interest" description="Disordered" evidence="1">
    <location>
        <begin position="92"/>
        <end position="146"/>
    </location>
</feature>
<feature type="compositionally biased region" description="Polar residues" evidence="1">
    <location>
        <begin position="805"/>
        <end position="816"/>
    </location>
</feature>
<sequence>MMAGTGVSVGGAGMLRTRRRDVSVKPNRKLDRKSSRGMIYENEELRLRTIHINAEVEQGQNDIKKLRRENEQLRREIWSLRDEYDKLEEILKRQKSRGESDESEDRSEEDDELHSDYSYEDEQEEAEKVQNENESTTEEYDQEEQLENAENQKISTEKMNSNSLHRLHVDFDDLSVVDEEEELKKDKEKKEAISTEDNSKKPTVRVLESRQQLHDNVPFYPASYDSANSYTDSNYFSECPFEFPNTLDSVIQASNVPATVLPSPCLGLYPDPLMPLATLDSPILNPVSEPIIPEIHVPPVGWQNNLILPEATPLSTYPGVLTSTVTTTPVITARMPVVENSLLDGRAEYRPFTSAVGLRQRRNLDSRQPGKQLDLRILENPSGYIPRQQHGASQDGWGVDASGEKNFNRERMLADRNIENEDKESDETYALNGAEKPKHFFAPLPTKTKKFLGEDSPTTGGTNYFGTGNSSSSGKTGSTVICGNNKGSVDVCVNGAVSYGNNFMRDKEDTQRTFLSTDNLPIESIKPTLSNQLIKSMSCQDLTSECQSLAKMKSTGERAHIMTKSDNTLDSISSGTSTKAYKSHLNVTLKIPRVDRETSADTPEIPQLPSTDYRFLTNPFLRNIERTGLERADANSPATKPLSVQVSENNINYNYPSSPTPLTSFARSLRPSERYLRRQGNLASDQNRLLIPTDRLMAAKNLSPTQDFQVTSFERPSPHTILPSAMPYDLGTLRRINATRYLQSQNLYQNVPFVPAGPTGHVCPSLRMYYEQGAMKVPAQTQTSIDGDSHVEDDQLCQPEEDDNNLTASAANSPSGQRRKRTIKKDKIASKDHKSLVSSPHAQRKLRKQSSVTSTETQDSPGKSARQRARKLSVTTTTTSEALEDKNESRSSSSGQDSPRKDQARRVVSTYFNPKKRPSVTSIKTTRSGSLDTSKEKYSDVVTSNSEKEAINFTHVRDGLNAKSRKGSTSSGNVPWCACWGNGCI</sequence>
<dbReference type="AlphaFoldDB" id="A0AAD9RG02"/>
<feature type="compositionally biased region" description="Polar residues" evidence="1">
    <location>
        <begin position="919"/>
        <end position="931"/>
    </location>
</feature>
<feature type="region of interest" description="Disordered" evidence="1">
    <location>
        <begin position="181"/>
        <end position="203"/>
    </location>
</feature>
<feature type="compositionally biased region" description="Basic and acidic residues" evidence="1">
    <location>
        <begin position="20"/>
        <end position="34"/>
    </location>
</feature>
<gene>
    <name evidence="2" type="ORF">KPH14_002459</name>
</gene>
<organism evidence="2 3">
    <name type="scientific">Odynerus spinipes</name>
    <dbReference type="NCBI Taxonomy" id="1348599"/>
    <lineage>
        <taxon>Eukaryota</taxon>
        <taxon>Metazoa</taxon>
        <taxon>Ecdysozoa</taxon>
        <taxon>Arthropoda</taxon>
        <taxon>Hexapoda</taxon>
        <taxon>Insecta</taxon>
        <taxon>Pterygota</taxon>
        <taxon>Neoptera</taxon>
        <taxon>Endopterygota</taxon>
        <taxon>Hymenoptera</taxon>
        <taxon>Apocrita</taxon>
        <taxon>Aculeata</taxon>
        <taxon>Vespoidea</taxon>
        <taxon>Vespidae</taxon>
        <taxon>Eumeninae</taxon>
        <taxon>Odynerus</taxon>
    </lineage>
</organism>
<comment type="caution">
    <text evidence="2">The sequence shown here is derived from an EMBL/GenBank/DDBJ whole genome shotgun (WGS) entry which is preliminary data.</text>
</comment>
<evidence type="ECO:0000313" key="2">
    <source>
        <dbReference type="EMBL" id="KAK2578979.1"/>
    </source>
</evidence>
<feature type="region of interest" description="Disordered" evidence="1">
    <location>
        <begin position="779"/>
        <end position="931"/>
    </location>
</feature>
<feature type="compositionally biased region" description="Acidic residues" evidence="1">
    <location>
        <begin position="135"/>
        <end position="146"/>
    </location>
</feature>
<proteinExistence type="predicted"/>
<feature type="compositionally biased region" description="Basic and acidic residues" evidence="1">
    <location>
        <begin position="182"/>
        <end position="200"/>
    </location>
</feature>
<evidence type="ECO:0000313" key="3">
    <source>
        <dbReference type="Proteomes" id="UP001258017"/>
    </source>
</evidence>
<accession>A0AAD9RG02</accession>
<reference evidence="2" key="1">
    <citation type="submission" date="2021-08" db="EMBL/GenBank/DDBJ databases">
        <authorList>
            <person name="Misof B."/>
            <person name="Oliver O."/>
            <person name="Podsiadlowski L."/>
            <person name="Donath A."/>
            <person name="Peters R."/>
            <person name="Mayer C."/>
            <person name="Rust J."/>
            <person name="Gunkel S."/>
            <person name="Lesny P."/>
            <person name="Martin S."/>
            <person name="Oeyen J.P."/>
            <person name="Petersen M."/>
            <person name="Panagiotis P."/>
            <person name="Wilbrandt J."/>
            <person name="Tanja T."/>
        </authorList>
    </citation>
    <scope>NUCLEOTIDE SEQUENCE</scope>
    <source>
        <strain evidence="2">GBR_01_08_01A</strain>
        <tissue evidence="2">Thorax + abdomen</tissue>
    </source>
</reference>
<feature type="region of interest" description="Disordered" evidence="1">
    <location>
        <begin position="1"/>
        <end position="35"/>
    </location>
</feature>
<dbReference type="EMBL" id="JAIFRP010000129">
    <property type="protein sequence ID" value="KAK2578979.1"/>
    <property type="molecule type" value="Genomic_DNA"/>
</dbReference>
<evidence type="ECO:0000256" key="1">
    <source>
        <dbReference type="SAM" id="MobiDB-lite"/>
    </source>
</evidence>
<reference evidence="2" key="2">
    <citation type="journal article" date="2023" name="Commun. Biol.">
        <title>Intrasexual cuticular hydrocarbon dimorphism in a wasp sheds light on hydrocarbon biosynthesis genes in Hymenoptera.</title>
        <authorList>
            <person name="Moris V.C."/>
            <person name="Podsiadlowski L."/>
            <person name="Martin S."/>
            <person name="Oeyen J.P."/>
            <person name="Donath A."/>
            <person name="Petersen M."/>
            <person name="Wilbrandt J."/>
            <person name="Misof B."/>
            <person name="Liedtke D."/>
            <person name="Thamm M."/>
            <person name="Scheiner R."/>
            <person name="Schmitt T."/>
            <person name="Niehuis O."/>
        </authorList>
    </citation>
    <scope>NUCLEOTIDE SEQUENCE</scope>
    <source>
        <strain evidence="2">GBR_01_08_01A</strain>
    </source>
</reference>
<protein>
    <submittedName>
        <fullName evidence="2">Uncharacterized protein</fullName>
    </submittedName>
</protein>
<keyword evidence="3" id="KW-1185">Reference proteome</keyword>
<feature type="compositionally biased region" description="Acidic residues" evidence="1">
    <location>
        <begin position="101"/>
        <end position="125"/>
    </location>
</feature>